<proteinExistence type="predicted"/>
<evidence type="ECO:0000313" key="3">
    <source>
        <dbReference type="Proteomes" id="UP001269400"/>
    </source>
</evidence>
<comment type="caution">
    <text evidence="2">The sequence shown here is derived from an EMBL/GenBank/DDBJ whole genome shotgun (WGS) entry which is preliminary data.</text>
</comment>
<sequence>MTTNNNSRKNSSRKKGDDSLLATRKLSNEAFVVPKGKSKEFLERFNAKKTSRSTASFWDECRAVSNKNKK</sequence>
<evidence type="ECO:0000313" key="2">
    <source>
        <dbReference type="EMBL" id="MDU9693288.1"/>
    </source>
</evidence>
<dbReference type="EMBL" id="JAPTGD010000002">
    <property type="protein sequence ID" value="MDU9693288.1"/>
    <property type="molecule type" value="Genomic_DNA"/>
</dbReference>
<dbReference type="Proteomes" id="UP001269400">
    <property type="component" value="Unassembled WGS sequence"/>
</dbReference>
<accession>A0AAX6NBL6</accession>
<feature type="region of interest" description="Disordered" evidence="1">
    <location>
        <begin position="1"/>
        <end position="21"/>
    </location>
</feature>
<reference evidence="2" key="1">
    <citation type="journal article" date="2022" name="J Environ Chem Eng">
        <title>Biodegradation of petroleum oil using a constructed nonpathogenic and heavy metal-tolerant bacterial consortium isolated from marine sponges.</title>
        <authorList>
            <person name="Dechsakulwatana C."/>
            <person name="Rungsihiranrut A."/>
            <person name="Muangchinda C."/>
            <person name="Ningthoujam R."/>
            <person name="Klankeo P."/>
            <person name="Pinyakong O."/>
        </authorList>
    </citation>
    <scope>NUCLEOTIDE SEQUENCE</scope>
    <source>
        <strain evidence="2">TL01-2</strain>
    </source>
</reference>
<reference evidence="2" key="2">
    <citation type="submission" date="2022-12" db="EMBL/GenBank/DDBJ databases">
        <authorList>
            <person name="Dechsakulwatana C."/>
            <person name="Rungsihiranrut A."/>
            <person name="Muangchinda C."/>
            <person name="Ningthoujam R."/>
            <person name="Klankeo P."/>
            <person name="Pinyakong O."/>
        </authorList>
    </citation>
    <scope>NUCLEOTIDE SEQUENCE</scope>
    <source>
        <strain evidence="2">TL01-2</strain>
    </source>
</reference>
<dbReference type="RefSeq" id="WP_316910516.1">
    <property type="nucleotide sequence ID" value="NZ_JAPTGD010000002.1"/>
</dbReference>
<evidence type="ECO:0000256" key="1">
    <source>
        <dbReference type="SAM" id="MobiDB-lite"/>
    </source>
</evidence>
<dbReference type="AlphaFoldDB" id="A0AAX6NBL6"/>
<protein>
    <submittedName>
        <fullName evidence="2">Uncharacterized protein</fullName>
    </submittedName>
</protein>
<name>A0AAX6NBL6_PRIAR</name>
<organism evidence="2 3">
    <name type="scientific">Priestia aryabhattai</name>
    <name type="common">Bacillus aryabhattai</name>
    <dbReference type="NCBI Taxonomy" id="412384"/>
    <lineage>
        <taxon>Bacteria</taxon>
        <taxon>Bacillati</taxon>
        <taxon>Bacillota</taxon>
        <taxon>Bacilli</taxon>
        <taxon>Bacillales</taxon>
        <taxon>Bacillaceae</taxon>
        <taxon>Priestia</taxon>
    </lineage>
</organism>
<gene>
    <name evidence="2" type="ORF">O0Q50_19135</name>
</gene>